<gene>
    <name evidence="4" type="ORF">EOE65_10405</name>
</gene>
<dbReference type="Gene3D" id="1.20.1440.100">
    <property type="entry name" value="SG protein - dephosphorylation function"/>
    <property type="match status" value="1"/>
</dbReference>
<dbReference type="InterPro" id="IPR050582">
    <property type="entry name" value="HAD-like_SerB"/>
</dbReference>
<organism evidence="4 5">
    <name type="scientific">Neptunomonas marina</name>
    <dbReference type="NCBI Taxonomy" id="1815562"/>
    <lineage>
        <taxon>Bacteria</taxon>
        <taxon>Pseudomonadati</taxon>
        <taxon>Pseudomonadota</taxon>
        <taxon>Gammaproteobacteria</taxon>
        <taxon>Oceanospirillales</taxon>
        <taxon>Oceanospirillaceae</taxon>
        <taxon>Neptunomonas</taxon>
    </lineage>
</organism>
<dbReference type="Pfam" id="PF12710">
    <property type="entry name" value="HAD"/>
    <property type="match status" value="1"/>
</dbReference>
<evidence type="ECO:0000256" key="3">
    <source>
        <dbReference type="ARBA" id="ARBA00022842"/>
    </source>
</evidence>
<dbReference type="CDD" id="cd02612">
    <property type="entry name" value="HAD_PGPPase"/>
    <property type="match status" value="1"/>
</dbReference>
<keyword evidence="2 4" id="KW-0378">Hydrolase</keyword>
<dbReference type="AlphaFoldDB" id="A0A437Q838"/>
<keyword evidence="3" id="KW-0460">Magnesium</keyword>
<evidence type="ECO:0000313" key="4">
    <source>
        <dbReference type="EMBL" id="RVU30715.1"/>
    </source>
</evidence>
<dbReference type="PANTHER" id="PTHR43344:SF13">
    <property type="entry name" value="PHOSPHATASE RV3661-RELATED"/>
    <property type="match status" value="1"/>
</dbReference>
<evidence type="ECO:0000313" key="5">
    <source>
        <dbReference type="Proteomes" id="UP000282818"/>
    </source>
</evidence>
<keyword evidence="1" id="KW-0479">Metal-binding</keyword>
<name>A0A437Q838_9GAMM</name>
<dbReference type="Proteomes" id="UP000282818">
    <property type="component" value="Unassembled WGS sequence"/>
</dbReference>
<accession>A0A437Q838</accession>
<evidence type="ECO:0000256" key="2">
    <source>
        <dbReference type="ARBA" id="ARBA00022801"/>
    </source>
</evidence>
<evidence type="ECO:0000256" key="1">
    <source>
        <dbReference type="ARBA" id="ARBA00022723"/>
    </source>
</evidence>
<dbReference type="EMBL" id="SACQ01000004">
    <property type="protein sequence ID" value="RVU30715.1"/>
    <property type="molecule type" value="Genomic_DNA"/>
</dbReference>
<sequence>MPLAIFDLDETLLCGDTASLFCRRLVKLGLATPDFLAEEARLMEAYAARTLDMADYVRFLMRPLNQLSTAQVAALLPAFIAEDIAPRIYPQAHQLLHTLAEQNTRILIISATPTFLVRAVAEHLGVADVLAIDLAVTDNHYNGEIAGIASYQAGKITRLEAWLRDHPFPRAEMTFYSDSPNDLPLLEYVPHPVATNPSPALEAIAHENQWDILHWQAPSACLATQP</sequence>
<reference evidence="4 5" key="1">
    <citation type="submission" date="2019-01" db="EMBL/GenBank/DDBJ databases">
        <authorList>
            <person name="Chen W.-M."/>
        </authorList>
    </citation>
    <scope>NUCLEOTIDE SEQUENCE [LARGE SCALE GENOMIC DNA]</scope>
    <source>
        <strain evidence="4 5">HPM-16</strain>
    </source>
</reference>
<dbReference type="GO" id="GO:0046872">
    <property type="term" value="F:metal ion binding"/>
    <property type="evidence" value="ECO:0007669"/>
    <property type="project" value="UniProtKB-KW"/>
</dbReference>
<dbReference type="InterPro" id="IPR036412">
    <property type="entry name" value="HAD-like_sf"/>
</dbReference>
<dbReference type="GO" id="GO:0016787">
    <property type="term" value="F:hydrolase activity"/>
    <property type="evidence" value="ECO:0007669"/>
    <property type="project" value="UniProtKB-KW"/>
</dbReference>
<keyword evidence="5" id="KW-1185">Reference proteome</keyword>
<dbReference type="Gene3D" id="3.40.50.1000">
    <property type="entry name" value="HAD superfamily/HAD-like"/>
    <property type="match status" value="1"/>
</dbReference>
<dbReference type="SUPFAM" id="SSF56784">
    <property type="entry name" value="HAD-like"/>
    <property type="match status" value="1"/>
</dbReference>
<dbReference type="NCBIfam" id="TIGR01490">
    <property type="entry name" value="HAD-SF-IB-hyp1"/>
    <property type="match status" value="1"/>
</dbReference>
<dbReference type="PANTHER" id="PTHR43344">
    <property type="entry name" value="PHOSPHOSERINE PHOSPHATASE"/>
    <property type="match status" value="1"/>
</dbReference>
<protein>
    <submittedName>
        <fullName evidence="4">HAD family hydrolase</fullName>
    </submittedName>
</protein>
<dbReference type="InterPro" id="IPR023214">
    <property type="entry name" value="HAD_sf"/>
</dbReference>
<dbReference type="InterPro" id="IPR006385">
    <property type="entry name" value="HAD_hydro_SerB1"/>
</dbReference>
<dbReference type="RefSeq" id="WP_127694251.1">
    <property type="nucleotide sequence ID" value="NZ_SACQ01000004.1"/>
</dbReference>
<comment type="caution">
    <text evidence="4">The sequence shown here is derived from an EMBL/GenBank/DDBJ whole genome shotgun (WGS) entry which is preliminary data.</text>
</comment>
<dbReference type="NCBIfam" id="TIGR01488">
    <property type="entry name" value="HAD-SF-IB"/>
    <property type="match status" value="1"/>
</dbReference>
<proteinExistence type="predicted"/>